<dbReference type="STRING" id="342668.A0A1B8GB86"/>
<dbReference type="OrthoDB" id="442731at2759"/>
<dbReference type="GeneID" id="28842349"/>
<evidence type="ECO:0000259" key="6">
    <source>
        <dbReference type="Pfam" id="PF00150"/>
    </source>
</evidence>
<feature type="domain" description="Glycoside hydrolase family 5" evidence="6">
    <location>
        <begin position="72"/>
        <end position="385"/>
    </location>
</feature>
<keyword evidence="5" id="KW-0732">Signal</keyword>
<reference evidence="7 8" key="1">
    <citation type="submission" date="2016-03" db="EMBL/GenBank/DDBJ databases">
        <title>Comparative genomics of Pseudogymnoascus destructans, the fungus causing white-nose syndrome of bats.</title>
        <authorList>
            <person name="Palmer J.M."/>
            <person name="Drees K.P."/>
            <person name="Foster J.T."/>
            <person name="Lindner D.L."/>
        </authorList>
    </citation>
    <scope>NUCLEOTIDE SEQUENCE [LARGE SCALE GENOMIC DNA]</scope>
    <source>
        <strain evidence="7 8">UAMH 10579</strain>
    </source>
</reference>
<evidence type="ECO:0000256" key="3">
    <source>
        <dbReference type="ARBA" id="ARBA00023295"/>
    </source>
</evidence>
<feature type="signal peptide" evidence="5">
    <location>
        <begin position="1"/>
        <end position="20"/>
    </location>
</feature>
<feature type="chain" id="PRO_5008608388" description="Glycoside hydrolase family 5 domain-containing protein" evidence="5">
    <location>
        <begin position="21"/>
        <end position="434"/>
    </location>
</feature>
<dbReference type="PANTHER" id="PTHR31263:SF0">
    <property type="entry name" value="CELLULASE FAMILY PROTEIN (AFU_ORTHOLOGUE AFUA_5G14560)"/>
    <property type="match status" value="1"/>
</dbReference>
<evidence type="ECO:0000313" key="7">
    <source>
        <dbReference type="EMBL" id="OBT93109.1"/>
    </source>
</evidence>
<dbReference type="GO" id="GO:0004553">
    <property type="term" value="F:hydrolase activity, hydrolyzing O-glycosyl compounds"/>
    <property type="evidence" value="ECO:0007669"/>
    <property type="project" value="InterPro"/>
</dbReference>
<dbReference type="SUPFAM" id="SSF51445">
    <property type="entry name" value="(Trans)glycosidases"/>
    <property type="match status" value="1"/>
</dbReference>
<dbReference type="AlphaFoldDB" id="A0A1B8GB86"/>
<gene>
    <name evidence="7" type="ORF">VE01_08963</name>
</gene>
<keyword evidence="3 4" id="KW-0326">Glycosidase</keyword>
<evidence type="ECO:0000256" key="5">
    <source>
        <dbReference type="SAM" id="SignalP"/>
    </source>
</evidence>
<keyword evidence="2 4" id="KW-0378">Hydrolase</keyword>
<dbReference type="Gene3D" id="3.20.20.80">
    <property type="entry name" value="Glycosidases"/>
    <property type="match status" value="1"/>
</dbReference>
<evidence type="ECO:0000256" key="1">
    <source>
        <dbReference type="ARBA" id="ARBA00005641"/>
    </source>
</evidence>
<evidence type="ECO:0000256" key="2">
    <source>
        <dbReference type="ARBA" id="ARBA00022801"/>
    </source>
</evidence>
<dbReference type="GO" id="GO:0000272">
    <property type="term" value="P:polysaccharide catabolic process"/>
    <property type="evidence" value="ECO:0007669"/>
    <property type="project" value="InterPro"/>
</dbReference>
<dbReference type="InterPro" id="IPR001547">
    <property type="entry name" value="Glyco_hydro_5"/>
</dbReference>
<proteinExistence type="inferred from homology"/>
<dbReference type="InterPro" id="IPR017853">
    <property type="entry name" value="GH"/>
</dbReference>
<protein>
    <recommendedName>
        <fullName evidence="6">Glycoside hydrolase family 5 domain-containing protein</fullName>
    </recommendedName>
</protein>
<evidence type="ECO:0000313" key="8">
    <source>
        <dbReference type="Proteomes" id="UP000091956"/>
    </source>
</evidence>
<evidence type="ECO:0000256" key="4">
    <source>
        <dbReference type="RuleBase" id="RU361153"/>
    </source>
</evidence>
<dbReference type="Proteomes" id="UP000091956">
    <property type="component" value="Unassembled WGS sequence"/>
</dbReference>
<name>A0A1B8GB86_9PEZI</name>
<keyword evidence="8" id="KW-1185">Reference proteome</keyword>
<dbReference type="RefSeq" id="XP_018126842.1">
    <property type="nucleotide sequence ID" value="XM_018278380.1"/>
</dbReference>
<comment type="similarity">
    <text evidence="1 4">Belongs to the glycosyl hydrolase 5 (cellulase A) family.</text>
</comment>
<dbReference type="EMBL" id="KV460258">
    <property type="protein sequence ID" value="OBT93109.1"/>
    <property type="molecule type" value="Genomic_DNA"/>
</dbReference>
<dbReference type="Pfam" id="PF00150">
    <property type="entry name" value="Cellulase"/>
    <property type="match status" value="1"/>
</dbReference>
<accession>A0A1B8GB86</accession>
<sequence length="434" mass="48532">MTNDLKVLFSFLLFVIAVSATPRGPKLPFKLPFHTDGSPHIRSAHGDIVRLVGTNWPGHQEAMIPEGLQYSSIKDIVSKIRGLELNVVRLTYATEMVDDIFDNGGDVTLKDTLNNALGTANGTIILNQILKKNPQFSPKTKRLDVFDAVANELASQGIYVHLDNHVSKAIWCCGGSDGNAWFGDTHFDVSKWIRGWKYIARHGAKHWPSLSSISFRNELRKPDVDRGDPYDWYTWYTHMTEAAAAVHSAAPNVLLVFSGLDYDTKISPIIKGLPLTGTSGTSSAGKSVVFQPSTLPYANRIVLELHKYDFENTHASCEDFGNSLYNAGYSSLNTTDPATKYSFPVLLTEWGFIQNGTYWRDTTYNKCLIAFMEKWKPSGWMQWELAGSFYVQTRATTVQDADETWGLLTHDWSAIRSQVTVDESLSKMVDATLR</sequence>
<reference evidence="8" key="2">
    <citation type="journal article" date="2018" name="Nat. Commun.">
        <title>Extreme sensitivity to ultraviolet light in the fungal pathogen causing white-nose syndrome of bats.</title>
        <authorList>
            <person name="Palmer J.M."/>
            <person name="Drees K.P."/>
            <person name="Foster J.T."/>
            <person name="Lindner D.L."/>
        </authorList>
    </citation>
    <scope>NUCLEOTIDE SEQUENCE [LARGE SCALE GENOMIC DNA]</scope>
    <source>
        <strain evidence="8">UAMH 10579</strain>
    </source>
</reference>
<organism evidence="7 8">
    <name type="scientific">Pseudogymnoascus verrucosus</name>
    <dbReference type="NCBI Taxonomy" id="342668"/>
    <lineage>
        <taxon>Eukaryota</taxon>
        <taxon>Fungi</taxon>
        <taxon>Dikarya</taxon>
        <taxon>Ascomycota</taxon>
        <taxon>Pezizomycotina</taxon>
        <taxon>Leotiomycetes</taxon>
        <taxon>Thelebolales</taxon>
        <taxon>Thelebolaceae</taxon>
        <taxon>Pseudogymnoascus</taxon>
    </lineage>
</organism>
<dbReference type="PANTHER" id="PTHR31263">
    <property type="entry name" value="CELLULASE FAMILY PROTEIN (AFU_ORTHOLOGUE AFUA_5G14560)"/>
    <property type="match status" value="1"/>
</dbReference>